<dbReference type="KEGG" id="vg:26642455"/>
<evidence type="ECO:0000313" key="2">
    <source>
        <dbReference type="Proteomes" id="UP000015093"/>
    </source>
</evidence>
<organism evidence="1 2">
    <name type="scientific">Bacillus phage Shanette</name>
    <dbReference type="NCBI Taxonomy" id="1296656"/>
    <lineage>
        <taxon>Viruses</taxon>
        <taxon>Duplodnaviria</taxon>
        <taxon>Heunggongvirae</taxon>
        <taxon>Uroviricota</taxon>
        <taxon>Caudoviricetes</taxon>
        <taxon>Herelleviridae</taxon>
        <taxon>Spounavirinae</taxon>
        <taxon>Siminovitchvirus</taxon>
        <taxon>Siminovitchvirus shanette</taxon>
    </lineage>
</organism>
<reference evidence="1 2" key="1">
    <citation type="journal article" date="2014" name="Genome Announc.">
        <title>Genome Sequences of Three Novel Bacillus cereus Bacteriophages.</title>
        <authorList>
            <person name="Grose J.H."/>
            <person name="Jensen J.D."/>
            <person name="Merrill B.D."/>
            <person name="Fisher J.N."/>
            <person name="Burnett S.H."/>
            <person name="Breakwell D.P."/>
        </authorList>
    </citation>
    <scope>NUCLEOTIDE SEQUENCE [LARGE SCALE GENOMIC DNA]</scope>
</reference>
<protein>
    <submittedName>
        <fullName evidence="1">Uncharacterized protein</fullName>
    </submittedName>
</protein>
<gene>
    <name evidence="1" type="ORF">SHANETTE_112</name>
</gene>
<dbReference type="RefSeq" id="YP_009216107.1">
    <property type="nucleotide sequence ID" value="NC_028983.1"/>
</dbReference>
<dbReference type="EMBL" id="KC595513">
    <property type="protein sequence ID" value="AGR47006.1"/>
    <property type="molecule type" value="Genomic_DNA"/>
</dbReference>
<dbReference type="Proteomes" id="UP000015093">
    <property type="component" value="Segment"/>
</dbReference>
<proteinExistence type="predicted"/>
<name>S5M542_9CAUD</name>
<keyword evidence="2" id="KW-1185">Reference proteome</keyword>
<dbReference type="GeneID" id="26642455"/>
<sequence>MVYMAFISKLASFFNRKSKGELGNLAGAWQKSLDKAESDLTELELQYIIDTATGEWLEEWGSWFEVSRKLNETDEKYRVRIKLKMTRAKSTIPALVAAVKEAMGEDTIVVPYETYKDLFIHNMSPLSGTHKLQDAEYTRLAVVVLKINKQLTPEADLLVRSVKGAGIRLIIEYVPNLQPQP</sequence>
<evidence type="ECO:0000313" key="1">
    <source>
        <dbReference type="EMBL" id="AGR47006.1"/>
    </source>
</evidence>
<accession>S5M542</accession>